<reference evidence="2 3" key="1">
    <citation type="submission" date="2019-08" db="EMBL/GenBank/DDBJ databases">
        <title>In-depth cultivation of the pig gut microbiome towards novel bacterial diversity and tailored functional studies.</title>
        <authorList>
            <person name="Wylensek D."/>
            <person name="Hitch T.C.A."/>
            <person name="Clavel T."/>
        </authorList>
    </citation>
    <scope>NUCLEOTIDE SEQUENCE [LARGE SCALE GENOMIC DNA]</scope>
    <source>
        <strain evidence="2 3">WCA-383-APC-5B</strain>
    </source>
</reference>
<evidence type="ECO:0000259" key="1">
    <source>
        <dbReference type="Pfam" id="PF00535"/>
    </source>
</evidence>
<keyword evidence="2" id="KW-0808">Transferase</keyword>
<protein>
    <submittedName>
        <fullName evidence="2">Glycosyltransferase family 2 protein</fullName>
    </submittedName>
</protein>
<name>A0A7X2MYH0_9CLOT</name>
<accession>A0A7X2MYH0</accession>
<dbReference type="Gene3D" id="3.90.550.10">
    <property type="entry name" value="Spore Coat Polysaccharide Biosynthesis Protein SpsA, Chain A"/>
    <property type="match status" value="1"/>
</dbReference>
<dbReference type="GO" id="GO:0016758">
    <property type="term" value="F:hexosyltransferase activity"/>
    <property type="evidence" value="ECO:0007669"/>
    <property type="project" value="UniProtKB-ARBA"/>
</dbReference>
<dbReference type="RefSeq" id="WP_154531299.1">
    <property type="nucleotide sequence ID" value="NZ_VULX01000010.1"/>
</dbReference>
<dbReference type="PANTHER" id="PTHR22916:SF3">
    <property type="entry name" value="UDP-GLCNAC:BETAGAL BETA-1,3-N-ACETYLGLUCOSAMINYLTRANSFERASE-LIKE PROTEIN 1"/>
    <property type="match status" value="1"/>
</dbReference>
<feature type="domain" description="Glycosyltransferase 2-like" evidence="1">
    <location>
        <begin position="6"/>
        <end position="137"/>
    </location>
</feature>
<dbReference type="Proteomes" id="UP000460287">
    <property type="component" value="Unassembled WGS sequence"/>
</dbReference>
<dbReference type="Pfam" id="PF00535">
    <property type="entry name" value="Glycos_transf_2"/>
    <property type="match status" value="1"/>
</dbReference>
<sequence>MKCKVSVIIPVYNSEKYLKRVILSLKEQTLKEMEFIFVDDCSTDNSLNILYEFEKIDPERVLVIKLDENLGPGGARNAALQYTSGEYIAFADSDDYMDKNTYELMYEKAKEDDYDIVDCGYYSERKNKDMYLWNKSMEGEVTLEKRVMMFITCGFLWSKLYKSDVIRNSGIQFIERLQYEDVDFLNRLYCRIHKVGILDKPLYHYCNNEDSFTNKGKRNGFFKINDIFSSKYLDNMRRENKFEILRPVIENVVLGIWFDMFKTYVAVENKNMDDFLKIIDKEIKKYIPDYGHNLFFEEQAKKDKVKAAFLMNCYDRNKAKRLIDAISV</sequence>
<proteinExistence type="predicted"/>
<dbReference type="SUPFAM" id="SSF53448">
    <property type="entry name" value="Nucleotide-diphospho-sugar transferases"/>
    <property type="match status" value="1"/>
</dbReference>
<evidence type="ECO:0000313" key="3">
    <source>
        <dbReference type="Proteomes" id="UP000460287"/>
    </source>
</evidence>
<dbReference type="EMBL" id="VULX01000010">
    <property type="protein sequence ID" value="MSR91408.1"/>
    <property type="molecule type" value="Genomic_DNA"/>
</dbReference>
<dbReference type="CDD" id="cd00761">
    <property type="entry name" value="Glyco_tranf_GTA_type"/>
    <property type="match status" value="1"/>
</dbReference>
<dbReference type="InterPro" id="IPR001173">
    <property type="entry name" value="Glyco_trans_2-like"/>
</dbReference>
<keyword evidence="3" id="KW-1185">Reference proteome</keyword>
<comment type="caution">
    <text evidence="2">The sequence shown here is derived from an EMBL/GenBank/DDBJ whole genome shotgun (WGS) entry which is preliminary data.</text>
</comment>
<gene>
    <name evidence="2" type="ORF">FYJ33_08265</name>
</gene>
<dbReference type="InterPro" id="IPR029044">
    <property type="entry name" value="Nucleotide-diphossugar_trans"/>
</dbReference>
<evidence type="ECO:0000313" key="2">
    <source>
        <dbReference type="EMBL" id="MSR91408.1"/>
    </source>
</evidence>
<dbReference type="AlphaFoldDB" id="A0A7X2MYH0"/>
<organism evidence="2 3">
    <name type="scientific">Inconstantimicrobium porci</name>
    <dbReference type="NCBI Taxonomy" id="2652291"/>
    <lineage>
        <taxon>Bacteria</taxon>
        <taxon>Bacillati</taxon>
        <taxon>Bacillota</taxon>
        <taxon>Clostridia</taxon>
        <taxon>Eubacteriales</taxon>
        <taxon>Clostridiaceae</taxon>
        <taxon>Inconstantimicrobium</taxon>
    </lineage>
</organism>
<dbReference type="PANTHER" id="PTHR22916">
    <property type="entry name" value="GLYCOSYLTRANSFERASE"/>
    <property type="match status" value="1"/>
</dbReference>